<dbReference type="Pfam" id="PF00072">
    <property type="entry name" value="Response_reg"/>
    <property type="match status" value="1"/>
</dbReference>
<dbReference type="PROSITE" id="PS50110">
    <property type="entry name" value="RESPONSE_REGULATORY"/>
    <property type="match status" value="1"/>
</dbReference>
<dbReference type="Pfam" id="PF04397">
    <property type="entry name" value="LytTR"/>
    <property type="match status" value="1"/>
</dbReference>
<feature type="domain" description="HTH LytTR-type" evidence="5">
    <location>
        <begin position="144"/>
        <end position="243"/>
    </location>
</feature>
<dbReference type="InterPro" id="IPR007492">
    <property type="entry name" value="LytTR_DNA-bd_dom"/>
</dbReference>
<proteinExistence type="predicted"/>
<evidence type="ECO:0000256" key="3">
    <source>
        <dbReference type="PROSITE-ProRule" id="PRU00169"/>
    </source>
</evidence>
<dbReference type="GO" id="GO:0003677">
    <property type="term" value="F:DNA binding"/>
    <property type="evidence" value="ECO:0007669"/>
    <property type="project" value="UniProtKB-KW"/>
</dbReference>
<dbReference type="Gene3D" id="2.40.50.1020">
    <property type="entry name" value="LytTr DNA-binding domain"/>
    <property type="match status" value="1"/>
</dbReference>
<protein>
    <recommendedName>
        <fullName evidence="1">Stage 0 sporulation protein A homolog</fullName>
    </recommendedName>
</protein>
<dbReference type="InterPro" id="IPR011006">
    <property type="entry name" value="CheY-like_superfamily"/>
</dbReference>
<dbReference type="PANTHER" id="PTHR37299:SF1">
    <property type="entry name" value="STAGE 0 SPORULATION PROTEIN A HOMOLOG"/>
    <property type="match status" value="1"/>
</dbReference>
<evidence type="ECO:0000256" key="2">
    <source>
        <dbReference type="ARBA" id="ARBA00024867"/>
    </source>
</evidence>
<dbReference type="InterPro" id="IPR046947">
    <property type="entry name" value="LytR-like"/>
</dbReference>
<dbReference type="PANTHER" id="PTHR37299">
    <property type="entry name" value="TRANSCRIPTIONAL REGULATOR-RELATED"/>
    <property type="match status" value="1"/>
</dbReference>
<dbReference type="GO" id="GO:0000156">
    <property type="term" value="F:phosphorelay response regulator activity"/>
    <property type="evidence" value="ECO:0007669"/>
    <property type="project" value="InterPro"/>
</dbReference>
<sequence length="250" mass="29901">MLIKIHYKEGMLMKVNVAICDDNEIFCNQIKEFIERFNKENNTNCEVSTFNSGFDLLGQYTAEYKIIILDIEMKGMNGIETALEIRKKNQKVIIWFLTVSKDYMLEGYKAEAFRYLIKPLSYDDFAKEFDESIRWVDEKYVRPIIVEYKNETYHLETNDILFIEVFGHKLIYHLLNEKITTIDTLKNIEIELCKLNFVRIHRSYLINLKKVKTFNRNEVVMKNNERIPISKYKEKDFKEAYTHLWGKILG</sequence>
<gene>
    <name evidence="6" type="ORF">CG710_005975</name>
</gene>
<keyword evidence="6" id="KW-0238">DNA-binding</keyword>
<feature type="modified residue" description="4-aspartylphosphate" evidence="3">
    <location>
        <position position="70"/>
    </location>
</feature>
<evidence type="ECO:0000259" key="4">
    <source>
        <dbReference type="PROSITE" id="PS50110"/>
    </source>
</evidence>
<dbReference type="SMART" id="SM00448">
    <property type="entry name" value="REC"/>
    <property type="match status" value="1"/>
</dbReference>
<dbReference type="Proteomes" id="UP000216411">
    <property type="component" value="Unassembled WGS sequence"/>
</dbReference>
<name>A0A371JHP1_9FIRM</name>
<evidence type="ECO:0000313" key="7">
    <source>
        <dbReference type="Proteomes" id="UP000216411"/>
    </source>
</evidence>
<dbReference type="InterPro" id="IPR001789">
    <property type="entry name" value="Sig_transdc_resp-reg_receiver"/>
</dbReference>
<dbReference type="SUPFAM" id="SSF52172">
    <property type="entry name" value="CheY-like"/>
    <property type="match status" value="1"/>
</dbReference>
<comment type="caution">
    <text evidence="6">The sequence shown here is derived from an EMBL/GenBank/DDBJ whole genome shotgun (WGS) entry which is preliminary data.</text>
</comment>
<evidence type="ECO:0000313" key="6">
    <source>
        <dbReference type="EMBL" id="RDY32226.1"/>
    </source>
</evidence>
<organism evidence="6 7">
    <name type="scientific">Lachnotalea glycerini</name>
    <dbReference type="NCBI Taxonomy" id="1763509"/>
    <lineage>
        <taxon>Bacteria</taxon>
        <taxon>Bacillati</taxon>
        <taxon>Bacillota</taxon>
        <taxon>Clostridia</taxon>
        <taxon>Lachnospirales</taxon>
        <taxon>Lachnospiraceae</taxon>
        <taxon>Lachnotalea</taxon>
    </lineage>
</organism>
<dbReference type="SMART" id="SM00850">
    <property type="entry name" value="LytTR"/>
    <property type="match status" value="1"/>
</dbReference>
<evidence type="ECO:0000259" key="5">
    <source>
        <dbReference type="PROSITE" id="PS50930"/>
    </source>
</evidence>
<accession>A0A371JHP1</accession>
<dbReference type="EMBL" id="NOKA02000005">
    <property type="protein sequence ID" value="RDY32226.1"/>
    <property type="molecule type" value="Genomic_DNA"/>
</dbReference>
<dbReference type="PROSITE" id="PS50930">
    <property type="entry name" value="HTH_LYTTR"/>
    <property type="match status" value="1"/>
</dbReference>
<evidence type="ECO:0000256" key="1">
    <source>
        <dbReference type="ARBA" id="ARBA00018672"/>
    </source>
</evidence>
<reference evidence="6 7" key="1">
    <citation type="journal article" date="2017" name="Genome Announc.">
        <title>Draft Genome Sequence of a Sporulating and Motile Strain of Lachnotalea glycerini Isolated from Water in Quebec City, Canada.</title>
        <authorList>
            <person name="Maheux A.F."/>
            <person name="Boudreau D.K."/>
            <person name="Berube E."/>
            <person name="Boissinot M."/>
            <person name="Raymond F."/>
            <person name="Brodeur S."/>
            <person name="Corbeil J."/>
            <person name="Isabel S."/>
            <person name="Omar R.F."/>
            <person name="Bergeron M.G."/>
        </authorList>
    </citation>
    <scope>NUCLEOTIDE SEQUENCE [LARGE SCALE GENOMIC DNA]</scope>
    <source>
        <strain evidence="6 7">CCRI-19302</strain>
    </source>
</reference>
<dbReference type="AlphaFoldDB" id="A0A371JHP1"/>
<dbReference type="Gene3D" id="3.40.50.2300">
    <property type="match status" value="1"/>
</dbReference>
<keyword evidence="7" id="KW-1185">Reference proteome</keyword>
<comment type="function">
    <text evidence="2">May play the central regulatory role in sporulation. It may be an element of the effector pathway responsible for the activation of sporulation genes in response to nutritional stress. Spo0A may act in concert with spo0H (a sigma factor) to control the expression of some genes that are critical to the sporulation process.</text>
</comment>
<feature type="domain" description="Response regulatory" evidence="4">
    <location>
        <begin position="16"/>
        <end position="133"/>
    </location>
</feature>
<keyword evidence="3" id="KW-0597">Phosphoprotein</keyword>